<dbReference type="EMBL" id="HBUF01635904">
    <property type="protein sequence ID" value="CAG6784074.1"/>
    <property type="molecule type" value="Transcribed_RNA"/>
</dbReference>
<keyword evidence="1" id="KW-0812">Transmembrane</keyword>
<keyword evidence="1" id="KW-1133">Transmembrane helix</keyword>
<name>A0A8D9BJ62_9HEMI</name>
<feature type="transmembrane region" description="Helical" evidence="1">
    <location>
        <begin position="128"/>
        <end position="144"/>
    </location>
</feature>
<sequence>MFRNCPLTYFPISFERQFLLESQFLLQGQFLLVGQFLLEGQFSNANVQKSTVQFYPSRKFPKYNREESGFLSFQSRFASMQVVFYFWSWVCMKWLVFLSLCTLSVFPPSLYLSLFVTLPLFMYRPKEYFFYYLYFFFFTFDFYLQRRSITIRVLAHLYLVL</sequence>
<organism evidence="2">
    <name type="scientific">Cacopsylla melanoneura</name>
    <dbReference type="NCBI Taxonomy" id="428564"/>
    <lineage>
        <taxon>Eukaryota</taxon>
        <taxon>Metazoa</taxon>
        <taxon>Ecdysozoa</taxon>
        <taxon>Arthropoda</taxon>
        <taxon>Hexapoda</taxon>
        <taxon>Insecta</taxon>
        <taxon>Pterygota</taxon>
        <taxon>Neoptera</taxon>
        <taxon>Paraneoptera</taxon>
        <taxon>Hemiptera</taxon>
        <taxon>Sternorrhyncha</taxon>
        <taxon>Psylloidea</taxon>
        <taxon>Psyllidae</taxon>
        <taxon>Psyllinae</taxon>
        <taxon>Cacopsylla</taxon>
    </lineage>
</organism>
<keyword evidence="1" id="KW-0472">Membrane</keyword>
<proteinExistence type="predicted"/>
<reference evidence="2" key="1">
    <citation type="submission" date="2021-05" db="EMBL/GenBank/DDBJ databases">
        <authorList>
            <person name="Alioto T."/>
            <person name="Alioto T."/>
            <person name="Gomez Garrido J."/>
        </authorList>
    </citation>
    <scope>NUCLEOTIDE SEQUENCE</scope>
</reference>
<evidence type="ECO:0000313" key="2">
    <source>
        <dbReference type="EMBL" id="CAG6784074.1"/>
    </source>
</evidence>
<feature type="transmembrane region" description="Helical" evidence="1">
    <location>
        <begin position="82"/>
        <end position="108"/>
    </location>
</feature>
<dbReference type="AlphaFoldDB" id="A0A8D9BJ62"/>
<protein>
    <submittedName>
        <fullName evidence="2">Uncharacterized protein</fullName>
    </submittedName>
</protein>
<accession>A0A8D9BJ62</accession>
<evidence type="ECO:0000256" key="1">
    <source>
        <dbReference type="SAM" id="Phobius"/>
    </source>
</evidence>